<dbReference type="Gene3D" id="3.30.1660.10">
    <property type="entry name" value="Flavin-binding protein dodecin"/>
    <property type="match status" value="1"/>
</dbReference>
<gene>
    <name evidence="1" type="ORF">CJD36_000805</name>
</gene>
<dbReference type="OrthoDB" id="1525133at2"/>
<dbReference type="Pfam" id="PF07311">
    <property type="entry name" value="Dodecin"/>
    <property type="match status" value="1"/>
</dbReference>
<dbReference type="SUPFAM" id="SSF89807">
    <property type="entry name" value="Dodecin-like"/>
    <property type="match status" value="1"/>
</dbReference>
<comment type="caution">
    <text evidence="1">The sequence shown here is derived from an EMBL/GenBank/DDBJ whole genome shotgun (WGS) entry which is preliminary data.</text>
</comment>
<accession>A0A2S7SZF1</accession>
<reference evidence="1 2" key="1">
    <citation type="submission" date="2018-01" db="EMBL/GenBank/DDBJ databases">
        <title>A novel member of the phylum Bacteroidetes isolated from glacier ice.</title>
        <authorList>
            <person name="Liu Q."/>
            <person name="Xin Y.-H."/>
        </authorList>
    </citation>
    <scope>NUCLEOTIDE SEQUENCE [LARGE SCALE GENOMIC DNA]</scope>
    <source>
        <strain evidence="1 2">RB1R16</strain>
    </source>
</reference>
<name>A0A2S7SZF1_9BACT</name>
<dbReference type="PANTHER" id="PTHR39324:SF1">
    <property type="entry name" value="CALCIUM DODECIN"/>
    <property type="match status" value="1"/>
</dbReference>
<dbReference type="EMBL" id="PPSL01000001">
    <property type="protein sequence ID" value="PQJ12329.1"/>
    <property type="molecule type" value="Genomic_DNA"/>
</dbReference>
<evidence type="ECO:0000313" key="1">
    <source>
        <dbReference type="EMBL" id="PQJ12329.1"/>
    </source>
</evidence>
<dbReference type="AlphaFoldDB" id="A0A2S7SZF1"/>
<sequence>MALLKVIELLAESKKSWEDATQNAVTEASKTIRNIRSVYVKNLTAEVNKDKITHWRLDCKITFEVDGNN</sequence>
<evidence type="ECO:0000313" key="2">
    <source>
        <dbReference type="Proteomes" id="UP000239872"/>
    </source>
</evidence>
<dbReference type="PANTHER" id="PTHR39324">
    <property type="entry name" value="CALCIUM DODECIN"/>
    <property type="match status" value="1"/>
</dbReference>
<dbReference type="RefSeq" id="WP_105037213.1">
    <property type="nucleotide sequence ID" value="NZ_PPSL01000001.1"/>
</dbReference>
<keyword evidence="2" id="KW-1185">Reference proteome</keyword>
<proteinExistence type="predicted"/>
<dbReference type="InterPro" id="IPR009923">
    <property type="entry name" value="Dodecin"/>
</dbReference>
<dbReference type="InterPro" id="IPR036694">
    <property type="entry name" value="Dodecin-like_sf"/>
</dbReference>
<protein>
    <submittedName>
        <fullName evidence="1">Dodecin domain-containing protein</fullName>
    </submittedName>
</protein>
<organism evidence="1 2">
    <name type="scientific">Flavipsychrobacter stenotrophus</name>
    <dbReference type="NCBI Taxonomy" id="2077091"/>
    <lineage>
        <taxon>Bacteria</taxon>
        <taxon>Pseudomonadati</taxon>
        <taxon>Bacteroidota</taxon>
        <taxon>Chitinophagia</taxon>
        <taxon>Chitinophagales</taxon>
        <taxon>Chitinophagaceae</taxon>
        <taxon>Flavipsychrobacter</taxon>
    </lineage>
</organism>
<dbReference type="Proteomes" id="UP000239872">
    <property type="component" value="Unassembled WGS sequence"/>
</dbReference>
<dbReference type="InterPro" id="IPR025543">
    <property type="entry name" value="Dodecin-like"/>
</dbReference>